<dbReference type="EMBL" id="JAHESC010000044">
    <property type="protein sequence ID" value="MBT1689576.1"/>
    <property type="molecule type" value="Genomic_DNA"/>
</dbReference>
<proteinExistence type="predicted"/>
<dbReference type="Pfam" id="PF07099">
    <property type="entry name" value="DUF1361"/>
    <property type="match status" value="1"/>
</dbReference>
<keyword evidence="3" id="KW-1185">Reference proteome</keyword>
<dbReference type="Proteomes" id="UP001319180">
    <property type="component" value="Unassembled WGS sequence"/>
</dbReference>
<gene>
    <name evidence="2" type="ORF">KK078_23635</name>
</gene>
<feature type="transmembrane region" description="Helical" evidence="1">
    <location>
        <begin position="72"/>
        <end position="92"/>
    </location>
</feature>
<keyword evidence="1" id="KW-1133">Transmembrane helix</keyword>
<sequence>MTLFHRLREHNRLSILFIFSLTTILCVTLVALRVQYTTRITFVFLVWNIFLALIPYIISTLLVLYHQRLRTFSLLVLFAAWLAFLPNAPYILTDLFHLKPRPGVPYWYDLALILFFAWNGLMLGYASIMDIQSVFSTRFRPWVGWCVAVGTLLLSGFGIYLGRYLRWNSWDIISSPKSLLHDIAQRILHPFEHPHTYGVTIIFAAFLVLGYVLLVQFAHVYARKPVSRPNE</sequence>
<evidence type="ECO:0000256" key="1">
    <source>
        <dbReference type="SAM" id="Phobius"/>
    </source>
</evidence>
<dbReference type="AlphaFoldDB" id="A0AAP2DEB1"/>
<comment type="caution">
    <text evidence="2">The sequence shown here is derived from an EMBL/GenBank/DDBJ whole genome shotgun (WGS) entry which is preliminary data.</text>
</comment>
<accession>A0AAP2DEB1</accession>
<feature type="transmembrane region" description="Helical" evidence="1">
    <location>
        <begin position="40"/>
        <end position="65"/>
    </location>
</feature>
<keyword evidence="1" id="KW-0812">Transmembrane</keyword>
<feature type="transmembrane region" description="Helical" evidence="1">
    <location>
        <begin position="12"/>
        <end position="34"/>
    </location>
</feature>
<feature type="transmembrane region" description="Helical" evidence="1">
    <location>
        <begin position="197"/>
        <end position="222"/>
    </location>
</feature>
<feature type="transmembrane region" description="Helical" evidence="1">
    <location>
        <begin position="104"/>
        <end position="121"/>
    </location>
</feature>
<protein>
    <submittedName>
        <fullName evidence="2">DUF1361 domain-containing protein</fullName>
    </submittedName>
</protein>
<evidence type="ECO:0000313" key="3">
    <source>
        <dbReference type="Proteomes" id="UP001319180"/>
    </source>
</evidence>
<keyword evidence="1" id="KW-0472">Membrane</keyword>
<organism evidence="2 3">
    <name type="scientific">Dawidia soli</name>
    <dbReference type="NCBI Taxonomy" id="2782352"/>
    <lineage>
        <taxon>Bacteria</taxon>
        <taxon>Pseudomonadati</taxon>
        <taxon>Bacteroidota</taxon>
        <taxon>Cytophagia</taxon>
        <taxon>Cytophagales</taxon>
        <taxon>Chryseotaleaceae</taxon>
        <taxon>Dawidia</taxon>
    </lineage>
</organism>
<reference evidence="2 3" key="1">
    <citation type="submission" date="2021-05" db="EMBL/GenBank/DDBJ databases">
        <title>A Polyphasic approach of four new species of the genus Ohtaekwangia: Ohtaekwangia histidinii sp. nov., Ohtaekwangia cretensis sp. nov., Ohtaekwangia indiensis sp. nov., Ohtaekwangia reichenbachii sp. nov. from diverse environment.</title>
        <authorList>
            <person name="Octaviana S."/>
        </authorList>
    </citation>
    <scope>NUCLEOTIDE SEQUENCE [LARGE SCALE GENOMIC DNA]</scope>
    <source>
        <strain evidence="2 3">PWU37</strain>
    </source>
</reference>
<name>A0AAP2DEB1_9BACT</name>
<dbReference type="InterPro" id="IPR009793">
    <property type="entry name" value="DUF1361"/>
</dbReference>
<feature type="transmembrane region" description="Helical" evidence="1">
    <location>
        <begin position="142"/>
        <end position="161"/>
    </location>
</feature>
<dbReference type="RefSeq" id="WP_254092799.1">
    <property type="nucleotide sequence ID" value="NZ_JAHESC010000044.1"/>
</dbReference>
<evidence type="ECO:0000313" key="2">
    <source>
        <dbReference type="EMBL" id="MBT1689576.1"/>
    </source>
</evidence>